<dbReference type="AlphaFoldDB" id="A0A0E9VJX9"/>
<reference evidence="1" key="2">
    <citation type="journal article" date="2015" name="Fish Shellfish Immunol.">
        <title>Early steps in the European eel (Anguilla anguilla)-Vibrio vulnificus interaction in the gills: Role of the RtxA13 toxin.</title>
        <authorList>
            <person name="Callol A."/>
            <person name="Pajuelo D."/>
            <person name="Ebbesson L."/>
            <person name="Teles M."/>
            <person name="MacKenzie S."/>
            <person name="Amaro C."/>
        </authorList>
    </citation>
    <scope>NUCLEOTIDE SEQUENCE</scope>
</reference>
<organism evidence="1">
    <name type="scientific">Anguilla anguilla</name>
    <name type="common">European freshwater eel</name>
    <name type="synonym">Muraena anguilla</name>
    <dbReference type="NCBI Taxonomy" id="7936"/>
    <lineage>
        <taxon>Eukaryota</taxon>
        <taxon>Metazoa</taxon>
        <taxon>Chordata</taxon>
        <taxon>Craniata</taxon>
        <taxon>Vertebrata</taxon>
        <taxon>Euteleostomi</taxon>
        <taxon>Actinopterygii</taxon>
        <taxon>Neopterygii</taxon>
        <taxon>Teleostei</taxon>
        <taxon>Anguilliformes</taxon>
        <taxon>Anguillidae</taxon>
        <taxon>Anguilla</taxon>
    </lineage>
</organism>
<name>A0A0E9VJX9_ANGAN</name>
<dbReference type="EMBL" id="GBXM01031034">
    <property type="protein sequence ID" value="JAH77543.1"/>
    <property type="molecule type" value="Transcribed_RNA"/>
</dbReference>
<protein>
    <submittedName>
        <fullName evidence="1">Uncharacterized protein</fullName>
    </submittedName>
</protein>
<reference evidence="1" key="1">
    <citation type="submission" date="2014-11" db="EMBL/GenBank/DDBJ databases">
        <authorList>
            <person name="Amaro Gonzalez C."/>
        </authorList>
    </citation>
    <scope>NUCLEOTIDE SEQUENCE</scope>
</reference>
<evidence type="ECO:0000313" key="1">
    <source>
        <dbReference type="EMBL" id="JAH77543.1"/>
    </source>
</evidence>
<accession>A0A0E9VJX9</accession>
<proteinExistence type="predicted"/>
<sequence>MNELLARMGAESIHRTVLMSVLKGRWHHNFREPLCGMYAKSSADSQPLGNGFP</sequence>